<proteinExistence type="predicted"/>
<dbReference type="Pfam" id="PF01266">
    <property type="entry name" value="DAO"/>
    <property type="match status" value="1"/>
</dbReference>
<feature type="domain" description="FAD dependent oxidoreductase" evidence="5">
    <location>
        <begin position="6"/>
        <end position="358"/>
    </location>
</feature>
<evidence type="ECO:0000259" key="5">
    <source>
        <dbReference type="Pfam" id="PF01266"/>
    </source>
</evidence>
<keyword evidence="3" id="KW-0274">FAD</keyword>
<dbReference type="AlphaFoldDB" id="A0A2M8QGC7"/>
<evidence type="ECO:0000256" key="3">
    <source>
        <dbReference type="ARBA" id="ARBA00022827"/>
    </source>
</evidence>
<evidence type="ECO:0000256" key="4">
    <source>
        <dbReference type="ARBA" id="ARBA00023002"/>
    </source>
</evidence>
<dbReference type="FunFam" id="3.50.50.60:FF:000189">
    <property type="entry name" value="Monomeric sarcosine oxidase"/>
    <property type="match status" value="1"/>
</dbReference>
<dbReference type="GO" id="GO:0050660">
    <property type="term" value="F:flavin adenine dinucleotide binding"/>
    <property type="evidence" value="ECO:0007669"/>
    <property type="project" value="InterPro"/>
</dbReference>
<protein>
    <submittedName>
        <fullName evidence="6">N-methyl-L-tryptophan oxidase</fullName>
    </submittedName>
</protein>
<dbReference type="NCBIfam" id="NF008425">
    <property type="entry name" value="PRK11259.1"/>
    <property type="match status" value="1"/>
</dbReference>
<dbReference type="InterPro" id="IPR045170">
    <property type="entry name" value="MTOX"/>
</dbReference>
<evidence type="ECO:0000256" key="1">
    <source>
        <dbReference type="ARBA" id="ARBA00001974"/>
    </source>
</evidence>
<keyword evidence="2" id="KW-0285">Flavoprotein</keyword>
<dbReference type="SUPFAM" id="SSF51905">
    <property type="entry name" value="FAD/NAD(P)-binding domain"/>
    <property type="match status" value="1"/>
</dbReference>
<dbReference type="PANTHER" id="PTHR10961">
    <property type="entry name" value="PEROXISOMAL SARCOSINE OXIDASE"/>
    <property type="match status" value="1"/>
</dbReference>
<name>A0A2M8QGC7_9CHLR</name>
<reference evidence="6 7" key="1">
    <citation type="submission" date="2017-11" db="EMBL/GenBank/DDBJ databases">
        <title>Evolution of Phototrophy in the Chloroflexi Phylum Driven by Horizontal Gene Transfer.</title>
        <authorList>
            <person name="Ward L.M."/>
            <person name="Hemp J."/>
            <person name="Shih P.M."/>
            <person name="Mcglynn S.E."/>
            <person name="Fischer W."/>
        </authorList>
    </citation>
    <scope>NUCLEOTIDE SEQUENCE [LARGE SCALE GENOMIC DNA]</scope>
    <source>
        <strain evidence="6">JP3_7</strain>
    </source>
</reference>
<gene>
    <name evidence="6" type="ORF">CUN48_01020</name>
</gene>
<dbReference type="Gene3D" id="3.50.50.60">
    <property type="entry name" value="FAD/NAD(P)-binding domain"/>
    <property type="match status" value="1"/>
</dbReference>
<dbReference type="Gene3D" id="3.30.9.10">
    <property type="entry name" value="D-Amino Acid Oxidase, subunit A, domain 2"/>
    <property type="match status" value="1"/>
</dbReference>
<evidence type="ECO:0000256" key="2">
    <source>
        <dbReference type="ARBA" id="ARBA00022630"/>
    </source>
</evidence>
<evidence type="ECO:0000313" key="6">
    <source>
        <dbReference type="EMBL" id="PJF48875.1"/>
    </source>
</evidence>
<dbReference type="InterPro" id="IPR036188">
    <property type="entry name" value="FAD/NAD-bd_sf"/>
</dbReference>
<evidence type="ECO:0000313" key="7">
    <source>
        <dbReference type="Proteomes" id="UP000230790"/>
    </source>
</evidence>
<dbReference type="InterPro" id="IPR006076">
    <property type="entry name" value="FAD-dep_OxRdtase"/>
</dbReference>
<dbReference type="SUPFAM" id="SSF54373">
    <property type="entry name" value="FAD-linked reductases, C-terminal domain"/>
    <property type="match status" value="1"/>
</dbReference>
<comment type="caution">
    <text evidence="6">The sequence shown here is derived from an EMBL/GenBank/DDBJ whole genome shotgun (WGS) entry which is preliminary data.</text>
</comment>
<organism evidence="6 7">
    <name type="scientific">Candidatus Thermofonsia Clade 3 bacterium</name>
    <dbReference type="NCBI Taxonomy" id="2364212"/>
    <lineage>
        <taxon>Bacteria</taxon>
        <taxon>Bacillati</taxon>
        <taxon>Chloroflexota</taxon>
        <taxon>Candidatus Thermofontia</taxon>
        <taxon>Candidatus Thermofonsia Clade 3</taxon>
    </lineage>
</organism>
<dbReference type="Proteomes" id="UP000230790">
    <property type="component" value="Unassembled WGS sequence"/>
</dbReference>
<accession>A0A2M8QGC7</accession>
<dbReference type="EMBL" id="PGTN01000004">
    <property type="protein sequence ID" value="PJF48875.1"/>
    <property type="molecule type" value="Genomic_DNA"/>
</dbReference>
<keyword evidence="4" id="KW-0560">Oxidoreductase</keyword>
<dbReference type="PANTHER" id="PTHR10961:SF7">
    <property type="entry name" value="FAD DEPENDENT OXIDOREDUCTASE DOMAIN-CONTAINING PROTEIN"/>
    <property type="match status" value="1"/>
</dbReference>
<dbReference type="GO" id="GO:0008115">
    <property type="term" value="F:sarcosine oxidase activity"/>
    <property type="evidence" value="ECO:0007669"/>
    <property type="project" value="TreeGrafter"/>
</dbReference>
<sequence length="383" mass="42511">MTECYDVIVIGAGVMGSAAAYHLAKDGQRTLLIERFEIAHTFGSSHGESRIFRFAYNNPDYARLAMQSYPHWRALEADSGEQLLEVIGGLDLAHEPVHYPNVDAVADALTQVGGRFERLDAAQIRARYPQWRLSDAALAVFSPDSGFLRATRCVQAMVAQAAKHGATVREREAVNRIVPGRPVEVVTDAGHYRADKLIITGGAWINELIRYVGLQLPVRIEQEQVTYFAPLRDAERFQRDRFPIFIHWRSPIPAYGFPMIDKPGIKVGFHHEGYLIDPNGPRMPRDETTRRVLDYVRAHLPDAAGAPFEPTACLYTTTPDEDFVIDFAPDFDNIVICSACSGHGFKFGAGIGRALADLVEHGATEMNIGHVRLRPFAMGSPAQ</sequence>
<comment type="cofactor">
    <cofactor evidence="1">
        <name>FAD</name>
        <dbReference type="ChEBI" id="CHEBI:57692"/>
    </cofactor>
</comment>